<dbReference type="EMBL" id="JAUJLE010000858">
    <property type="protein sequence ID" value="KAK0950335.1"/>
    <property type="molecule type" value="Genomic_DNA"/>
</dbReference>
<dbReference type="AlphaFoldDB" id="A0AAN6H4F9"/>
<evidence type="ECO:0000313" key="1">
    <source>
        <dbReference type="EMBL" id="KAK0320597.1"/>
    </source>
</evidence>
<name>A0AAN6H4F9_9PEZI</name>
<dbReference type="EMBL" id="JASUXU010000024">
    <property type="protein sequence ID" value="KAK0320597.1"/>
    <property type="molecule type" value="Genomic_DNA"/>
</dbReference>
<organism evidence="2 3">
    <name type="scientific">Friedmanniomyces endolithicus</name>
    <dbReference type="NCBI Taxonomy" id="329885"/>
    <lineage>
        <taxon>Eukaryota</taxon>
        <taxon>Fungi</taxon>
        <taxon>Dikarya</taxon>
        <taxon>Ascomycota</taxon>
        <taxon>Pezizomycotina</taxon>
        <taxon>Dothideomycetes</taxon>
        <taxon>Dothideomycetidae</taxon>
        <taxon>Mycosphaerellales</taxon>
        <taxon>Teratosphaeriaceae</taxon>
        <taxon>Friedmanniomyces</taxon>
    </lineage>
</organism>
<evidence type="ECO:0000313" key="2">
    <source>
        <dbReference type="EMBL" id="KAK0950335.1"/>
    </source>
</evidence>
<dbReference type="Proteomes" id="UP001168146">
    <property type="component" value="Unassembled WGS sequence"/>
</dbReference>
<protein>
    <submittedName>
        <fullName evidence="2">Uncharacterized protein</fullName>
    </submittedName>
</protein>
<proteinExistence type="predicted"/>
<keyword evidence="3" id="KW-1185">Reference proteome</keyword>
<accession>A0AAN6H4F9</accession>
<dbReference type="Proteomes" id="UP001175353">
    <property type="component" value="Unassembled WGS sequence"/>
</dbReference>
<comment type="caution">
    <text evidence="2">The sequence shown here is derived from an EMBL/GenBank/DDBJ whole genome shotgun (WGS) entry which is preliminary data.</text>
</comment>
<reference evidence="2" key="2">
    <citation type="submission" date="2023-06" db="EMBL/GenBank/DDBJ databases">
        <title>Black Yeasts Isolated from many extreme environments.</title>
        <authorList>
            <person name="Coleine C."/>
            <person name="Stajich J.E."/>
            <person name="Selbmann L."/>
        </authorList>
    </citation>
    <scope>NUCLEOTIDE SEQUENCE</scope>
    <source>
        <strain evidence="2">CCFEE 5200</strain>
    </source>
</reference>
<evidence type="ECO:0000313" key="3">
    <source>
        <dbReference type="Proteomes" id="UP001175353"/>
    </source>
</evidence>
<sequence>MDYGRSYERSGSDTASRTEFELRALEAPVSDTQPLLSRGLSYQEQISAQGLDTYTPRAPVSINGRDTRAGSQAVGDVNEAAVEQPLLTHGAAELRAVRSPDALIDSGQVSIARAPRVLVPEGESGQFEGKATTPH</sequence>
<gene>
    <name evidence="1" type="ORF">LTR82_008310</name>
    <name evidence="2" type="ORF">LTR91_025743</name>
</gene>
<reference evidence="1" key="1">
    <citation type="submission" date="2021-12" db="EMBL/GenBank/DDBJ databases">
        <title>Black yeast isolated from Biological Soil Crust.</title>
        <authorList>
            <person name="Kurbessoian T."/>
        </authorList>
    </citation>
    <scope>NUCLEOTIDE SEQUENCE</scope>
    <source>
        <strain evidence="1">CCFEE 5208</strain>
    </source>
</reference>